<protein>
    <submittedName>
        <fullName evidence="3">Membrane protein</fullName>
    </submittedName>
</protein>
<dbReference type="EMBL" id="BAAAIZ010000041">
    <property type="protein sequence ID" value="GAA1425317.1"/>
    <property type="molecule type" value="Genomic_DNA"/>
</dbReference>
<reference evidence="3 4" key="1">
    <citation type="journal article" date="2019" name="Int. J. Syst. Evol. Microbiol.">
        <title>The Global Catalogue of Microorganisms (GCM) 10K type strain sequencing project: providing services to taxonomists for standard genome sequencing and annotation.</title>
        <authorList>
            <consortium name="The Broad Institute Genomics Platform"/>
            <consortium name="The Broad Institute Genome Sequencing Center for Infectious Disease"/>
            <person name="Wu L."/>
            <person name="Ma J."/>
        </authorList>
    </citation>
    <scope>NUCLEOTIDE SEQUENCE [LARGE SCALE GENOMIC DNA]</scope>
    <source>
        <strain evidence="3 4">JCM 11756</strain>
    </source>
</reference>
<dbReference type="PROSITE" id="PS51257">
    <property type="entry name" value="PROKAR_LIPOPROTEIN"/>
    <property type="match status" value="1"/>
</dbReference>
<organism evidence="3 4">
    <name type="scientific">Streptomyces thermospinosisporus</name>
    <dbReference type="NCBI Taxonomy" id="161482"/>
    <lineage>
        <taxon>Bacteria</taxon>
        <taxon>Bacillati</taxon>
        <taxon>Actinomycetota</taxon>
        <taxon>Actinomycetes</taxon>
        <taxon>Kitasatosporales</taxon>
        <taxon>Streptomycetaceae</taxon>
        <taxon>Streptomyces</taxon>
    </lineage>
</organism>
<accession>A0ABN1YYB0</accession>
<feature type="region of interest" description="Disordered" evidence="1">
    <location>
        <begin position="169"/>
        <end position="228"/>
    </location>
</feature>
<gene>
    <name evidence="3" type="ORF">GCM10009601_32030</name>
</gene>
<keyword evidence="2" id="KW-0732">Signal</keyword>
<proteinExistence type="predicted"/>
<evidence type="ECO:0000313" key="3">
    <source>
        <dbReference type="EMBL" id="GAA1425317.1"/>
    </source>
</evidence>
<feature type="chain" id="PRO_5046807351" evidence="2">
    <location>
        <begin position="29"/>
        <end position="228"/>
    </location>
</feature>
<sequence>MIRFSRALPLALIAVVPLLLTGCGAEQAGPAQAAASPKTEASHSKTEVSRELGARARALGIAPELVYVTEAPGFTLAQQSVGVFGADGFSATYVSRQGGRQIRLSVDRGSLSDAGCDDMAQPACERDGELQDAWYRAAEEGQQVYLLPKDGLVVRLAADTGVPREVLRKAARDAHRPTENEEVTDLLPPAQENEDQPGSPSSPTTPVERGDLPSTGDGAPRNDANAGG</sequence>
<evidence type="ECO:0000256" key="1">
    <source>
        <dbReference type="SAM" id="MobiDB-lite"/>
    </source>
</evidence>
<dbReference type="Proteomes" id="UP001500973">
    <property type="component" value="Unassembled WGS sequence"/>
</dbReference>
<evidence type="ECO:0000313" key="4">
    <source>
        <dbReference type="Proteomes" id="UP001500973"/>
    </source>
</evidence>
<keyword evidence="4" id="KW-1185">Reference proteome</keyword>
<feature type="compositionally biased region" description="Polar residues" evidence="1">
    <location>
        <begin position="196"/>
        <end position="205"/>
    </location>
</feature>
<feature type="compositionally biased region" description="Basic and acidic residues" evidence="1">
    <location>
        <begin position="169"/>
        <end position="179"/>
    </location>
</feature>
<comment type="caution">
    <text evidence="3">The sequence shown here is derived from an EMBL/GenBank/DDBJ whole genome shotgun (WGS) entry which is preliminary data.</text>
</comment>
<name>A0ABN1YYB0_9ACTN</name>
<evidence type="ECO:0000256" key="2">
    <source>
        <dbReference type="SAM" id="SignalP"/>
    </source>
</evidence>
<feature type="signal peptide" evidence="2">
    <location>
        <begin position="1"/>
        <end position="28"/>
    </location>
</feature>